<organism evidence="1 2">
    <name type="scientific">Mixia osmundae (strain CBS 9802 / IAM 14324 / JCM 22182 / KY 12970)</name>
    <dbReference type="NCBI Taxonomy" id="764103"/>
    <lineage>
        <taxon>Eukaryota</taxon>
        <taxon>Fungi</taxon>
        <taxon>Dikarya</taxon>
        <taxon>Basidiomycota</taxon>
        <taxon>Pucciniomycotina</taxon>
        <taxon>Mixiomycetes</taxon>
        <taxon>Mixiales</taxon>
        <taxon>Mixiaceae</taxon>
        <taxon>Mixia</taxon>
    </lineage>
</organism>
<name>G7DYU0_MIXOS</name>
<reference evidence="1 2" key="2">
    <citation type="journal article" date="2012" name="Open Biol.">
        <title>Characteristics of nucleosomes and linker DNA regions on the genome of the basidiomycete Mixia osmundae revealed by mono- and dinucleosome mapping.</title>
        <authorList>
            <person name="Nishida H."/>
            <person name="Kondo S."/>
            <person name="Matsumoto T."/>
            <person name="Suzuki Y."/>
            <person name="Yoshikawa H."/>
            <person name="Taylor T.D."/>
            <person name="Sugiyama J."/>
        </authorList>
    </citation>
    <scope>NUCLEOTIDE SEQUENCE [LARGE SCALE GENOMIC DNA]</scope>
    <source>
        <strain evidence="2">CBS 9802 / IAM 14324 / JCM 22182 / KY 12970</strain>
    </source>
</reference>
<dbReference type="AlphaFoldDB" id="G7DYU0"/>
<proteinExistence type="predicted"/>
<dbReference type="EMBL" id="BABT02000062">
    <property type="protein sequence ID" value="GAA95750.1"/>
    <property type="molecule type" value="Genomic_DNA"/>
</dbReference>
<evidence type="ECO:0000313" key="2">
    <source>
        <dbReference type="Proteomes" id="UP000009131"/>
    </source>
</evidence>
<evidence type="ECO:0000313" key="1">
    <source>
        <dbReference type="EMBL" id="GAA95750.1"/>
    </source>
</evidence>
<comment type="caution">
    <text evidence="1">The sequence shown here is derived from an EMBL/GenBank/DDBJ whole genome shotgun (WGS) entry which is preliminary data.</text>
</comment>
<dbReference type="RefSeq" id="XP_014570225.1">
    <property type="nucleotide sequence ID" value="XM_014714739.1"/>
</dbReference>
<dbReference type="HOGENOM" id="CLU_1321179_0_0_1"/>
<keyword evidence="2" id="KW-1185">Reference proteome</keyword>
<accession>G7DYU0</accession>
<dbReference type="InParanoid" id="G7DYU0"/>
<dbReference type="Proteomes" id="UP000009131">
    <property type="component" value="Unassembled WGS sequence"/>
</dbReference>
<gene>
    <name evidence="1" type="primary">Mo02407</name>
    <name evidence="1" type="ORF">E5Q_02407</name>
</gene>
<reference evidence="1 2" key="1">
    <citation type="journal article" date="2011" name="J. Gen. Appl. Microbiol.">
        <title>Draft genome sequencing of the enigmatic basidiomycete Mixia osmundae.</title>
        <authorList>
            <person name="Nishida H."/>
            <person name="Nagatsuka Y."/>
            <person name="Sugiyama J."/>
        </authorList>
    </citation>
    <scope>NUCLEOTIDE SEQUENCE [LARGE SCALE GENOMIC DNA]</scope>
    <source>
        <strain evidence="2">CBS 9802 / IAM 14324 / JCM 22182 / KY 12970</strain>
    </source>
</reference>
<sequence length="208" mass="22978">MHPAPSVLLKFRIEWKDAEGSWPMYTVLRHMSNQTAALISACTSTTHESLGMPLQARAASNTIRMSADRAGNHLHPLSSDFTRGSIPSTAPTESFRTWLEACPEQDMRAVSLLTDLLDRGNAIILQRLHLDLAVRSSFYAGITYPETDCEERCRFPNGTGSGQFSPCSARVVVVAPRYEQAMLVRARSVAIMNTIWQGPEGSRRLSGI</sequence>
<protein>
    <submittedName>
        <fullName evidence="1">Uncharacterized protein</fullName>
    </submittedName>
</protein>